<name>A0A8S9YXG6_9TREM</name>
<sequence length="996" mass="114638">MSFPPAQKDYATNRVFPRTAPKLSDELLRGVVIHHPLTRCSHPVELNKKIANEKSVDGLISYRNYDRDTYFYNLPVGATDIPEFIASPNCKPTGKTNRLSLDEVDLLIRGQLSRQRHNIKQLFQENAADKSNNVSRSVLLKIFTKLCPLITIELFHRLLERYELDKEALVSFRQFEEAFTAKPLGKRPPPVIFHGLGAERCVSVAQAYRMLQEIACDSKFDLKRLLPPSCFEPDGRVLCPQLREAMKLMRIHLTDENYRRLWRDKIDLEHFGSVRTSQLCQILNLKEDGTPLGIMAKVTPLQAAKIRGIPKLNRNPQLMHSPKWTPFEMLPTHAKGETGEALTLIRELPVAGGTSFPITEQHAWTPKGPGGAMDPVFGCGERYSERLEKLENHYPKFEDVMSCLRYKFENPYQAMLVAFKRFDPKHDNRVPESTCLNILREYGLSIKPDDLNVFLRRILSSSEATGSGLGKDKPPDTIDAGKDEVKIRPGLVPYKRLLAFYQNRSKGGPANQIMRELSLRNASTVDNKKVTILTPDEIEEELVKLLHSNFIEFSEWLNKHKVSPQGIEEHAFRDIVNRMIGFSMSDIQWDELKKHTVYNEPGVINYEHFLNLFNHPSNVARTHTTSVFDAAKSRCPSKSDEYRGEVRDKTTLLRLVEHIIRTRLHHIDKCYKHYDHKEENMVSKEDFGELLAGQGLQIVPTELDYLWGLLDELEPNRELHKYRQVMNFFYNRTRPIVAESLRLKRHATLHDPNVERLKTWRAAFKQQRAKDKETLIHAGRIMPTLTARSPPVDKPTAARLTELFKKLEQSLSNNWDAAQRAFIDADKSGAGKVLLPSLKEIATRFNFTLTDTELVELFRGFENRGRDYFNYVQFMQHFAQTLPKEKLSRTQFDERLYQFTNLKNGEKLSFVDVLGEIRKSCLGQCRTLHEAFRKLDTNHHGSLTIGQIGDLLRTREIILSEDDLYHLLTSFDSCMSGRINFGEFKQTTLKAFKPSA</sequence>
<comment type="caution">
    <text evidence="2">The sequence shown here is derived from an EMBL/GenBank/DDBJ whole genome shotgun (WGS) entry which is preliminary data.</text>
</comment>
<dbReference type="PANTHER" id="PTHR20875">
    <property type="entry name" value="EF-HAND CALCIUM-BINDING DOMAIN-CONTAINING PROTEIN 6-RELATED"/>
    <property type="match status" value="1"/>
</dbReference>
<keyword evidence="3" id="KW-1185">Reference proteome</keyword>
<dbReference type="AlphaFoldDB" id="A0A8S9YXG6"/>
<evidence type="ECO:0000259" key="1">
    <source>
        <dbReference type="Pfam" id="PF13499"/>
    </source>
</evidence>
<dbReference type="GO" id="GO:0005509">
    <property type="term" value="F:calcium ion binding"/>
    <property type="evidence" value="ECO:0007669"/>
    <property type="project" value="InterPro"/>
</dbReference>
<organism evidence="2 3">
    <name type="scientific">Paragonimus skrjabini miyazakii</name>
    <dbReference type="NCBI Taxonomy" id="59628"/>
    <lineage>
        <taxon>Eukaryota</taxon>
        <taxon>Metazoa</taxon>
        <taxon>Spiralia</taxon>
        <taxon>Lophotrochozoa</taxon>
        <taxon>Platyhelminthes</taxon>
        <taxon>Trematoda</taxon>
        <taxon>Digenea</taxon>
        <taxon>Plagiorchiida</taxon>
        <taxon>Troglotremata</taxon>
        <taxon>Troglotrematidae</taxon>
        <taxon>Paragonimus</taxon>
    </lineage>
</organism>
<feature type="domain" description="EF-hand" evidence="1">
    <location>
        <begin position="928"/>
        <end position="986"/>
    </location>
</feature>
<dbReference type="SUPFAM" id="SSF47473">
    <property type="entry name" value="EF-hand"/>
    <property type="match status" value="3"/>
</dbReference>
<dbReference type="PANTHER" id="PTHR20875:SF0">
    <property type="entry name" value="GH12158P"/>
    <property type="match status" value="1"/>
</dbReference>
<evidence type="ECO:0000313" key="3">
    <source>
        <dbReference type="Proteomes" id="UP000822476"/>
    </source>
</evidence>
<dbReference type="Proteomes" id="UP000822476">
    <property type="component" value="Unassembled WGS sequence"/>
</dbReference>
<dbReference type="InterPro" id="IPR002048">
    <property type="entry name" value="EF_hand_dom"/>
</dbReference>
<dbReference type="InterPro" id="IPR052603">
    <property type="entry name" value="EFCB6"/>
</dbReference>
<dbReference type="Gene3D" id="1.10.238.10">
    <property type="entry name" value="EF-hand"/>
    <property type="match status" value="4"/>
</dbReference>
<dbReference type="InterPro" id="IPR011992">
    <property type="entry name" value="EF-hand-dom_pair"/>
</dbReference>
<dbReference type="OrthoDB" id="26525at2759"/>
<proteinExistence type="predicted"/>
<gene>
    <name evidence="2" type="ORF">EG68_02892</name>
</gene>
<protein>
    <recommendedName>
        <fullName evidence="1">EF-hand domain-containing protein</fullName>
    </recommendedName>
</protein>
<evidence type="ECO:0000313" key="2">
    <source>
        <dbReference type="EMBL" id="KAF7259795.1"/>
    </source>
</evidence>
<dbReference type="EMBL" id="JTDE01001034">
    <property type="protein sequence ID" value="KAF7259795.1"/>
    <property type="molecule type" value="Genomic_DNA"/>
</dbReference>
<reference evidence="2" key="1">
    <citation type="submission" date="2019-07" db="EMBL/GenBank/DDBJ databases">
        <title>Annotation for the trematode Paragonimus miyazaki's.</title>
        <authorList>
            <person name="Choi Y.-J."/>
        </authorList>
    </citation>
    <scope>NUCLEOTIDE SEQUENCE</scope>
    <source>
        <strain evidence="2">Japan</strain>
    </source>
</reference>
<accession>A0A8S9YXG6</accession>
<dbReference type="Pfam" id="PF13499">
    <property type="entry name" value="EF-hand_7"/>
    <property type="match status" value="1"/>
</dbReference>